<name>A0A8T0H289_CERPU</name>
<gene>
    <name evidence="1" type="ORF">KC19_8G147900</name>
</gene>
<dbReference type="Proteomes" id="UP000822688">
    <property type="component" value="Chromosome 8"/>
</dbReference>
<evidence type="ECO:0000313" key="2">
    <source>
        <dbReference type="Proteomes" id="UP000822688"/>
    </source>
</evidence>
<dbReference type="AlphaFoldDB" id="A0A8T0H289"/>
<evidence type="ECO:0000313" key="1">
    <source>
        <dbReference type="EMBL" id="KAG0564887.1"/>
    </source>
</evidence>
<comment type="caution">
    <text evidence="1">The sequence shown here is derived from an EMBL/GenBank/DDBJ whole genome shotgun (WGS) entry which is preliminary data.</text>
</comment>
<protein>
    <submittedName>
        <fullName evidence="1">Uncharacterized protein</fullName>
    </submittedName>
</protein>
<sequence length="112" mass="12016">MGVLLSSCNKCVTRDGGGRSTRSRRLALWRATPSCPHPPRKLESRHLPVVFPPHGPRCSPHLGPAPPAPPHLATKALKPTSHYRTLSVQLAGLQLKTTVFQLHSLCASSSGS</sequence>
<reference evidence="1" key="1">
    <citation type="submission" date="2020-06" db="EMBL/GenBank/DDBJ databases">
        <title>WGS assembly of Ceratodon purpureus strain R40.</title>
        <authorList>
            <person name="Carey S.B."/>
            <person name="Jenkins J."/>
            <person name="Shu S."/>
            <person name="Lovell J.T."/>
            <person name="Sreedasyam A."/>
            <person name="Maumus F."/>
            <person name="Tiley G.P."/>
            <person name="Fernandez-Pozo N."/>
            <person name="Barry K."/>
            <person name="Chen C."/>
            <person name="Wang M."/>
            <person name="Lipzen A."/>
            <person name="Daum C."/>
            <person name="Saski C.A."/>
            <person name="Payton A.C."/>
            <person name="Mcbreen J.C."/>
            <person name="Conrad R.E."/>
            <person name="Kollar L.M."/>
            <person name="Olsson S."/>
            <person name="Huttunen S."/>
            <person name="Landis J.B."/>
            <person name="Wickett N.J."/>
            <person name="Johnson M.G."/>
            <person name="Rensing S.A."/>
            <person name="Grimwood J."/>
            <person name="Schmutz J."/>
            <person name="Mcdaniel S.F."/>
        </authorList>
    </citation>
    <scope>NUCLEOTIDE SEQUENCE</scope>
    <source>
        <strain evidence="1">R40</strain>
    </source>
</reference>
<organism evidence="1 2">
    <name type="scientific">Ceratodon purpureus</name>
    <name type="common">Fire moss</name>
    <name type="synonym">Dicranum purpureum</name>
    <dbReference type="NCBI Taxonomy" id="3225"/>
    <lineage>
        <taxon>Eukaryota</taxon>
        <taxon>Viridiplantae</taxon>
        <taxon>Streptophyta</taxon>
        <taxon>Embryophyta</taxon>
        <taxon>Bryophyta</taxon>
        <taxon>Bryophytina</taxon>
        <taxon>Bryopsida</taxon>
        <taxon>Dicranidae</taxon>
        <taxon>Pseudoditrichales</taxon>
        <taxon>Ditrichaceae</taxon>
        <taxon>Ceratodon</taxon>
    </lineage>
</organism>
<keyword evidence="2" id="KW-1185">Reference proteome</keyword>
<accession>A0A8T0H289</accession>
<dbReference type="EMBL" id="CM026429">
    <property type="protein sequence ID" value="KAG0564887.1"/>
    <property type="molecule type" value="Genomic_DNA"/>
</dbReference>
<proteinExistence type="predicted"/>